<evidence type="ECO:0000313" key="4">
    <source>
        <dbReference type="EMBL" id="CAN93905.1"/>
    </source>
</evidence>
<dbReference type="RefSeq" id="WP_012236375.1">
    <property type="nucleotide sequence ID" value="NC_010162.1"/>
</dbReference>
<dbReference type="Proteomes" id="UP000002139">
    <property type="component" value="Chromosome"/>
</dbReference>
<dbReference type="BioCyc" id="SCEL448385:SCE_RS19190-MONOMER"/>
<keyword evidence="1 4" id="KW-0808">Transferase</keyword>
<dbReference type="EC" id="2.7.7.-" evidence="4"/>
<dbReference type="InterPro" id="IPR029044">
    <property type="entry name" value="Nucleotide-diphossugar_trans"/>
</dbReference>
<keyword evidence="5" id="KW-1185">Reference proteome</keyword>
<sequence>MRADASPPQAVILAGGLGTRMRPRTERTPKFLLPVAGRPFGAWLLERLAAAGFGEVVLCVGHLGDAVRRAMGDRFAGLPLHYADDGPDLLGTAGALRRALPQLAPMFLMTYGDSYLPFDYLAPLRDLRTHPGALGTMAVYRNEGRFDASNAAVSGDLVVRYEKRRSGAPPDPALDHIDYGATALRREVVEALPADAPLGFEVVQRDLAARGLLRAFAVAARFHEIGSEQGLRDLEAALTTAAATEERG</sequence>
<dbReference type="EMBL" id="AM746676">
    <property type="protein sequence ID" value="CAN93905.1"/>
    <property type="molecule type" value="Genomic_DNA"/>
</dbReference>
<dbReference type="Pfam" id="PF12804">
    <property type="entry name" value="NTP_transf_3"/>
    <property type="match status" value="1"/>
</dbReference>
<dbReference type="InterPro" id="IPR050065">
    <property type="entry name" value="GlmU-like"/>
</dbReference>
<dbReference type="eggNOG" id="COG1208">
    <property type="taxonomic scope" value="Bacteria"/>
</dbReference>
<evidence type="ECO:0000256" key="1">
    <source>
        <dbReference type="ARBA" id="ARBA00022679"/>
    </source>
</evidence>
<dbReference type="CDD" id="cd06915">
    <property type="entry name" value="NTP_transferase_WcbM_like"/>
    <property type="match status" value="1"/>
</dbReference>
<dbReference type="HOGENOM" id="CLU_029499_2_0_7"/>
<gene>
    <name evidence="4" type="ordered locus">sce3745</name>
</gene>
<evidence type="ECO:0000256" key="2">
    <source>
        <dbReference type="ARBA" id="ARBA00022695"/>
    </source>
</evidence>
<reference evidence="4 5" key="1">
    <citation type="journal article" date="2007" name="Nat. Biotechnol.">
        <title>Complete genome sequence of the myxobacterium Sorangium cellulosum.</title>
        <authorList>
            <person name="Schneiker S."/>
            <person name="Perlova O."/>
            <person name="Kaiser O."/>
            <person name="Gerth K."/>
            <person name="Alici A."/>
            <person name="Altmeyer M.O."/>
            <person name="Bartels D."/>
            <person name="Bekel T."/>
            <person name="Beyer S."/>
            <person name="Bode E."/>
            <person name="Bode H.B."/>
            <person name="Bolten C.J."/>
            <person name="Choudhuri J.V."/>
            <person name="Doss S."/>
            <person name="Elnakady Y.A."/>
            <person name="Frank B."/>
            <person name="Gaigalat L."/>
            <person name="Goesmann A."/>
            <person name="Groeger C."/>
            <person name="Gross F."/>
            <person name="Jelsbak L."/>
            <person name="Jelsbak L."/>
            <person name="Kalinowski J."/>
            <person name="Kegler C."/>
            <person name="Knauber T."/>
            <person name="Konietzny S."/>
            <person name="Kopp M."/>
            <person name="Krause L."/>
            <person name="Krug D."/>
            <person name="Linke B."/>
            <person name="Mahmud T."/>
            <person name="Martinez-Arias R."/>
            <person name="McHardy A.C."/>
            <person name="Merai M."/>
            <person name="Meyer F."/>
            <person name="Mormann S."/>
            <person name="Munoz-Dorado J."/>
            <person name="Perez J."/>
            <person name="Pradella S."/>
            <person name="Rachid S."/>
            <person name="Raddatz G."/>
            <person name="Rosenau F."/>
            <person name="Rueckert C."/>
            <person name="Sasse F."/>
            <person name="Scharfe M."/>
            <person name="Schuster S.C."/>
            <person name="Suen G."/>
            <person name="Treuner-Lange A."/>
            <person name="Velicer G.J."/>
            <person name="Vorholter F.-J."/>
            <person name="Weissman K.J."/>
            <person name="Welch R.D."/>
            <person name="Wenzel S.C."/>
            <person name="Whitworth D.E."/>
            <person name="Wilhelm S."/>
            <person name="Wittmann C."/>
            <person name="Bloecker H."/>
            <person name="Puehler A."/>
            <person name="Mueller R."/>
        </authorList>
    </citation>
    <scope>NUCLEOTIDE SEQUENCE [LARGE SCALE GENOMIC DNA]</scope>
    <source>
        <strain evidence="5">So ce56</strain>
    </source>
</reference>
<evidence type="ECO:0000259" key="3">
    <source>
        <dbReference type="Pfam" id="PF12804"/>
    </source>
</evidence>
<dbReference type="InterPro" id="IPR025877">
    <property type="entry name" value="MobA-like_NTP_Trfase"/>
</dbReference>
<keyword evidence="2 4" id="KW-0548">Nucleotidyltransferase</keyword>
<dbReference type="PANTHER" id="PTHR43584">
    <property type="entry name" value="NUCLEOTIDYL TRANSFERASE"/>
    <property type="match status" value="1"/>
</dbReference>
<dbReference type="PANTHER" id="PTHR43584:SF8">
    <property type="entry name" value="N-ACETYLMURAMATE ALPHA-1-PHOSPHATE URIDYLYLTRANSFERASE"/>
    <property type="match status" value="1"/>
</dbReference>
<protein>
    <submittedName>
        <fullName evidence="4">Sugar phosphate nucleotidyltransferase</fullName>
        <ecNumber evidence="4">2.7.7.-</ecNumber>
    </submittedName>
</protein>
<dbReference type="GO" id="GO:0016779">
    <property type="term" value="F:nucleotidyltransferase activity"/>
    <property type="evidence" value="ECO:0007669"/>
    <property type="project" value="UniProtKB-KW"/>
</dbReference>
<organism evidence="4 5">
    <name type="scientific">Sorangium cellulosum (strain So ce56)</name>
    <name type="common">Polyangium cellulosum (strain So ce56)</name>
    <dbReference type="NCBI Taxonomy" id="448385"/>
    <lineage>
        <taxon>Bacteria</taxon>
        <taxon>Pseudomonadati</taxon>
        <taxon>Myxococcota</taxon>
        <taxon>Polyangia</taxon>
        <taxon>Polyangiales</taxon>
        <taxon>Polyangiaceae</taxon>
        <taxon>Sorangium</taxon>
    </lineage>
</organism>
<accession>A9GWB2</accession>
<feature type="domain" description="MobA-like NTP transferase" evidence="3">
    <location>
        <begin position="10"/>
        <end position="143"/>
    </location>
</feature>
<dbReference type="Gene3D" id="3.90.550.10">
    <property type="entry name" value="Spore Coat Polysaccharide Biosynthesis Protein SpsA, Chain A"/>
    <property type="match status" value="1"/>
</dbReference>
<dbReference type="SUPFAM" id="SSF53448">
    <property type="entry name" value="Nucleotide-diphospho-sugar transferases"/>
    <property type="match status" value="1"/>
</dbReference>
<dbReference type="OrthoDB" id="9814110at2"/>
<evidence type="ECO:0000313" key="5">
    <source>
        <dbReference type="Proteomes" id="UP000002139"/>
    </source>
</evidence>
<dbReference type="AlphaFoldDB" id="A9GWB2"/>
<dbReference type="KEGG" id="scl:sce3745"/>
<dbReference type="STRING" id="448385.sce3745"/>
<proteinExistence type="predicted"/>
<name>A9GWB2_SORC5</name>